<evidence type="ECO:0000313" key="5">
    <source>
        <dbReference type="Proteomes" id="UP000232806"/>
    </source>
</evidence>
<dbReference type="InterPro" id="IPR011050">
    <property type="entry name" value="Pectin_lyase_fold/virulence"/>
</dbReference>
<feature type="region of interest" description="Disordered" evidence="1">
    <location>
        <begin position="650"/>
        <end position="680"/>
    </location>
</feature>
<dbReference type="InterPro" id="IPR012334">
    <property type="entry name" value="Pectin_lyas_fold"/>
</dbReference>
<feature type="domain" description="GH29D-like beta-sandwich" evidence="3">
    <location>
        <begin position="325"/>
        <end position="398"/>
    </location>
</feature>
<feature type="domain" description="Right handed beta helix" evidence="2">
    <location>
        <begin position="492"/>
        <end position="593"/>
    </location>
</feature>
<feature type="domain" description="GH29D-like beta-sandwich" evidence="3">
    <location>
        <begin position="242"/>
        <end position="303"/>
    </location>
</feature>
<feature type="compositionally biased region" description="Low complexity" evidence="1">
    <location>
        <begin position="650"/>
        <end position="659"/>
    </location>
</feature>
<evidence type="ECO:0000256" key="1">
    <source>
        <dbReference type="SAM" id="MobiDB-lite"/>
    </source>
</evidence>
<reference evidence="4 5" key="1">
    <citation type="submission" date="2016-10" db="EMBL/GenBank/DDBJ databases">
        <title>Comparative genomics between deep and shallow subseafloor isolates.</title>
        <authorList>
            <person name="Ishii S."/>
            <person name="Miller J.R."/>
            <person name="Sutton G."/>
            <person name="Suzuki S."/>
            <person name="Methe B."/>
            <person name="Inagaki F."/>
            <person name="Imachi H."/>
        </authorList>
    </citation>
    <scope>NUCLEOTIDE SEQUENCE [LARGE SCALE GENOMIC DNA]</scope>
    <source>
        <strain evidence="4 5">MO-MB1</strain>
    </source>
</reference>
<feature type="compositionally biased region" description="Polar residues" evidence="1">
    <location>
        <begin position="661"/>
        <end position="673"/>
    </location>
</feature>
<gene>
    <name evidence="4" type="ORF">BK007_01835</name>
</gene>
<dbReference type="SUPFAM" id="SSF51126">
    <property type="entry name" value="Pectin lyase-like"/>
    <property type="match status" value="2"/>
</dbReference>
<accession>A0A2H4V9Y3</accession>
<dbReference type="EMBL" id="CP017766">
    <property type="protein sequence ID" value="AUB54880.1"/>
    <property type="molecule type" value="Genomic_DNA"/>
</dbReference>
<dbReference type="Pfam" id="PF13229">
    <property type="entry name" value="Beta_helix"/>
    <property type="match status" value="2"/>
</dbReference>
<evidence type="ECO:0000259" key="2">
    <source>
        <dbReference type="Pfam" id="PF13229"/>
    </source>
</evidence>
<dbReference type="InterPro" id="IPR059177">
    <property type="entry name" value="GH29D-like_dom"/>
</dbReference>
<dbReference type="SMART" id="SM00710">
    <property type="entry name" value="PbH1"/>
    <property type="match status" value="7"/>
</dbReference>
<dbReference type="InterPro" id="IPR039448">
    <property type="entry name" value="Beta_helix"/>
</dbReference>
<evidence type="ECO:0000313" key="4">
    <source>
        <dbReference type="EMBL" id="AUB54880.1"/>
    </source>
</evidence>
<dbReference type="AlphaFoldDB" id="A0A2H4V9Y3"/>
<organism evidence="4 5">
    <name type="scientific">Methanobacterium subterraneum</name>
    <dbReference type="NCBI Taxonomy" id="59277"/>
    <lineage>
        <taxon>Archaea</taxon>
        <taxon>Methanobacteriati</taxon>
        <taxon>Methanobacteriota</taxon>
        <taxon>Methanomada group</taxon>
        <taxon>Methanobacteria</taxon>
        <taxon>Methanobacteriales</taxon>
        <taxon>Methanobacteriaceae</taxon>
        <taxon>Methanobacterium</taxon>
    </lineage>
</organism>
<dbReference type="Pfam" id="PF13290">
    <property type="entry name" value="CHB_HEX_C_1"/>
    <property type="match status" value="2"/>
</dbReference>
<dbReference type="NCBIfam" id="TIGR03804">
    <property type="entry name" value="para_beta_helix"/>
    <property type="match status" value="1"/>
</dbReference>
<dbReference type="InterPro" id="IPR006626">
    <property type="entry name" value="PbH1"/>
</dbReference>
<dbReference type="OrthoDB" id="71602at2157"/>
<sequence>MTNNGNNGINANGANTTITWNNVTSNSGSGIYVNGADITVSDNTATNNQHGIYLNNSTGTIQSNDLADNQYGIYLSSSSANINFNRIAGNNVYGLYCTGNGIVNATNNWWGSNNDPSTNSSNIYNNGETLNYNPWLVLNINTNPVTTTNNSTIAVDLTHNNAGSDTSPQGNVPDNIPISFFTSLGTITNPGYTRNGKTNATFSRENVSSGAANITVALDNQSLQTNVFFDETPLAIHVNPIGGLYNRTQNVTLITIDPNGTSITYYATDGSDPLVNGIIYSNPITLNTTTILRYVAVDSEGNCGPQYTTTYIIDTTPPNATADIKGGVYNSTQTVTLTATDNIDPHPVIYYTTDGSDPTTSSTLYTSPITLQMNLTTRTIIDLKFIAVDQLGNMGLIQTETYILTLSIVNINNNKTYSLIQDAINDNSTLNGDVIQIYSGTYSETVIVTKKLTIMPVSNNDVTIQAADPNHNVFTITNSGNGSIIQYLTLNGNINLQANDCTIYMNTITGNGTSGIITSNSVNNAIIYNDITCNGFNGIQTNSSSNTIYGNTIHDCVSGIYSENSNNKISSNDLTNNLYGIWTYNSTDNIQFNRIAQNTYGLRNDIGTVNATNNWWGTNNPTNPNDIWIVSGNVNYTQWLVLSVNASSTNSGGNSSVTADLTHNNQGEDTTPQGHVPNGIPVNFTTNYGTIVTTSYTVKGKATTILNLGSTQNATVTTAASLDNQNVSTTGFISTGTAILTITSTAIDNSTGQPLNITHDMPLNNSVTWLSAVWINTGMFTDELQVIVDGIVVQDKYFYNAAYTTWQYSYSTSVFNAIIYANQHLPFISSAELTNFWNNLTTTYNLTSSELEFIQNHGQEFIDNLTVNIVYPGVAGLNLTVTDPHSNVINLNFPGNVIQRTSQVIYTGSLGEGVKSFAIATTKVTEDVMQYWWNQYSSYQTGDAMNVAYNTFLTALMIEYIHDRIADNITTPLNVTWSRTSPAIVSISEDPYQIYETLESDHSMRMTVIGTTENMRVFNFITSNSISFIEYEVMNSSATMELLYIYNNYNTYVEIFEENGFIIIKSLMNDNFLVIDPETSIVRDIDTVNNLYGGYMNGVDVQRNLGKNISL</sequence>
<evidence type="ECO:0008006" key="6">
    <source>
        <dbReference type="Google" id="ProtNLM"/>
    </source>
</evidence>
<dbReference type="InterPro" id="IPR022441">
    <property type="entry name" value="Para_beta_helix_rpt-2"/>
</dbReference>
<protein>
    <recommendedName>
        <fullName evidence="6">Right handed beta helix domain-containing protein</fullName>
    </recommendedName>
</protein>
<dbReference type="Gene3D" id="2.160.20.10">
    <property type="entry name" value="Single-stranded right-handed beta-helix, Pectin lyase-like"/>
    <property type="match status" value="2"/>
</dbReference>
<feature type="domain" description="Right handed beta helix" evidence="2">
    <location>
        <begin position="2"/>
        <end position="121"/>
    </location>
</feature>
<dbReference type="Proteomes" id="UP000232806">
    <property type="component" value="Chromosome"/>
</dbReference>
<name>A0A2H4V9Y3_9EURY</name>
<proteinExistence type="predicted"/>
<evidence type="ECO:0000259" key="3">
    <source>
        <dbReference type="Pfam" id="PF13290"/>
    </source>
</evidence>